<keyword evidence="11" id="KW-0862">Zinc</keyword>
<comment type="function">
    <text evidence="11">Catalyzes the hydrolysis of the adenine ring of phosphoribosyl-AMP.</text>
</comment>
<dbReference type="InterPro" id="IPR002496">
    <property type="entry name" value="PRib_AMP_CycHydrolase_dom"/>
</dbReference>
<protein>
    <recommendedName>
        <fullName evidence="11">Phosphoribosyl-AMP cyclohydrolase</fullName>
        <shortName evidence="11">PRA-CH</shortName>
        <ecNumber evidence="11">3.5.4.19</ecNumber>
    </recommendedName>
</protein>
<keyword evidence="11" id="KW-0479">Metal-binding</keyword>
<sequence length="146" mass="16586">MPEKTHQTTDEFINEFIDEFIAKAVFNKQGLIPAIAQDVHTQTVLMMAWMNADSLRLTLEKQEMVYYSRSRQQLWHKGETSGHTQKVHRIMLDCDADALLAQVEQIGGIACHTGRNHCFFQEYTPSGIKINTPVIKSPTAIYSSSD</sequence>
<dbReference type="HAMAP" id="MF_01021">
    <property type="entry name" value="HisI"/>
    <property type="match status" value="1"/>
</dbReference>
<evidence type="ECO:0000313" key="13">
    <source>
        <dbReference type="EMBL" id="MPV85564.1"/>
    </source>
</evidence>
<organism evidence="13 14">
    <name type="scientific">Ostreibacterium oceani</name>
    <dbReference type="NCBI Taxonomy" id="2654998"/>
    <lineage>
        <taxon>Bacteria</taxon>
        <taxon>Pseudomonadati</taxon>
        <taxon>Pseudomonadota</taxon>
        <taxon>Gammaproteobacteria</taxon>
        <taxon>Cardiobacteriales</taxon>
        <taxon>Ostreibacteriaceae</taxon>
        <taxon>Ostreibacterium</taxon>
    </lineage>
</organism>
<dbReference type="EC" id="3.5.4.19" evidence="11"/>
<keyword evidence="10 11" id="KW-0368">Histidine biosynthesis</keyword>
<comment type="cofactor">
    <cofactor evidence="11">
        <name>Zn(2+)</name>
        <dbReference type="ChEBI" id="CHEBI:29105"/>
    </cofactor>
    <text evidence="11">Binds 1 zinc ion per subunit.</text>
</comment>
<comment type="subcellular location">
    <subcellularLocation>
        <location evidence="11">Cytoplasm</location>
    </subcellularLocation>
</comment>
<evidence type="ECO:0000256" key="4">
    <source>
        <dbReference type="ARBA" id="ARBA00005204"/>
    </source>
</evidence>
<evidence type="ECO:0000313" key="14">
    <source>
        <dbReference type="Proteomes" id="UP000471298"/>
    </source>
</evidence>
<dbReference type="PANTHER" id="PTHR42945">
    <property type="entry name" value="HISTIDINE BIOSYNTHESIS BIFUNCTIONAL PROTEIN"/>
    <property type="match status" value="1"/>
</dbReference>
<evidence type="ECO:0000256" key="3">
    <source>
        <dbReference type="ARBA" id="ARBA00005169"/>
    </source>
</evidence>
<comment type="similarity">
    <text evidence="5">In the C-terminal section; belongs to the PRA-PH family.</text>
</comment>
<feature type="binding site" evidence="11">
    <location>
        <position position="94"/>
    </location>
    <ligand>
        <name>Zn(2+)</name>
        <dbReference type="ChEBI" id="CHEBI:29105"/>
        <note>ligand shared between dimeric partners</note>
    </ligand>
</feature>
<comment type="similarity">
    <text evidence="11">Belongs to the PRA-CH family.</text>
</comment>
<evidence type="ECO:0000256" key="8">
    <source>
        <dbReference type="ARBA" id="ARBA00022605"/>
    </source>
</evidence>
<keyword evidence="8 11" id="KW-0028">Amino-acid biosynthesis</keyword>
<keyword evidence="14" id="KW-1185">Reference proteome</keyword>
<evidence type="ECO:0000256" key="5">
    <source>
        <dbReference type="ARBA" id="ARBA00007731"/>
    </source>
</evidence>
<dbReference type="Gene3D" id="3.10.20.810">
    <property type="entry name" value="Phosphoribosyl-AMP cyclohydrolase"/>
    <property type="match status" value="1"/>
</dbReference>
<evidence type="ECO:0000259" key="12">
    <source>
        <dbReference type="Pfam" id="PF01502"/>
    </source>
</evidence>
<keyword evidence="11" id="KW-0460">Magnesium</keyword>
<accession>A0A6N7ERS4</accession>
<reference evidence="13 14" key="1">
    <citation type="submission" date="2019-10" db="EMBL/GenBank/DDBJ databases">
        <title>Cardiobacteriales fam. a chemoheterotrophic member of the order Cardiobacteriales, and proposal of Cardiobacteriales fam. nov.</title>
        <authorList>
            <person name="Wang C."/>
        </authorList>
    </citation>
    <scope>NUCLEOTIDE SEQUENCE [LARGE SCALE GENOMIC DNA]</scope>
    <source>
        <strain evidence="13 14">ML27</strain>
    </source>
</reference>
<evidence type="ECO:0000256" key="10">
    <source>
        <dbReference type="ARBA" id="ARBA00023102"/>
    </source>
</evidence>
<dbReference type="Pfam" id="PF01502">
    <property type="entry name" value="PRA-CH"/>
    <property type="match status" value="1"/>
</dbReference>
<keyword evidence="9 11" id="KW-0378">Hydrolase</keyword>
<comment type="pathway">
    <text evidence="4">Amino-acid biosynthesis; L-histidine biosynthesis; L-histidine from 5-phospho-alpha-D-ribose 1-diphosphate: step 2/9.</text>
</comment>
<name>A0A6N7ERS4_9GAMM</name>
<dbReference type="SUPFAM" id="SSF141734">
    <property type="entry name" value="HisI-like"/>
    <property type="match status" value="1"/>
</dbReference>
<dbReference type="InParanoid" id="A0A6N7ERS4"/>
<evidence type="ECO:0000256" key="11">
    <source>
        <dbReference type="HAMAP-Rule" id="MF_01021"/>
    </source>
</evidence>
<comment type="subunit">
    <text evidence="11">Homodimer.</text>
</comment>
<dbReference type="InterPro" id="IPR038019">
    <property type="entry name" value="PRib_AMP_CycHydrolase_sf"/>
</dbReference>
<proteinExistence type="inferred from homology"/>
<dbReference type="GO" id="GO:0004636">
    <property type="term" value="F:phosphoribosyl-ATP diphosphatase activity"/>
    <property type="evidence" value="ECO:0007669"/>
    <property type="project" value="UniProtKB-EC"/>
</dbReference>
<comment type="catalytic activity">
    <reaction evidence="2">
        <text>1-(5-phospho-beta-D-ribosyl)-ATP + H2O = 1-(5-phospho-beta-D-ribosyl)-5'-AMP + diphosphate + H(+)</text>
        <dbReference type="Rhea" id="RHEA:22828"/>
        <dbReference type="ChEBI" id="CHEBI:15377"/>
        <dbReference type="ChEBI" id="CHEBI:15378"/>
        <dbReference type="ChEBI" id="CHEBI:33019"/>
        <dbReference type="ChEBI" id="CHEBI:59457"/>
        <dbReference type="ChEBI" id="CHEBI:73183"/>
        <dbReference type="EC" id="3.6.1.31"/>
    </reaction>
</comment>
<comment type="similarity">
    <text evidence="6">In the N-terminal section; belongs to the PRA-CH family.</text>
</comment>
<feature type="domain" description="Phosphoribosyl-AMP cyclohydrolase" evidence="12">
    <location>
        <begin position="46"/>
        <end position="120"/>
    </location>
</feature>
<dbReference type="FunFam" id="3.10.20.810:FF:000001">
    <property type="entry name" value="Histidine biosynthesis bifunctional protein HisIE"/>
    <property type="match status" value="1"/>
</dbReference>
<dbReference type="UniPathway" id="UPA00031">
    <property type="reaction ID" value="UER00008"/>
</dbReference>
<feature type="binding site" evidence="11">
    <location>
        <position position="111"/>
    </location>
    <ligand>
        <name>Zn(2+)</name>
        <dbReference type="ChEBI" id="CHEBI:29105"/>
        <note>ligand shared between dimeric partners</note>
    </ligand>
</feature>
<comment type="cofactor">
    <cofactor evidence="11">
        <name>Mg(2+)</name>
        <dbReference type="ChEBI" id="CHEBI:18420"/>
    </cofactor>
    <text evidence="11">Binds 1 Mg(2+) ion per subunit.</text>
</comment>
<dbReference type="GO" id="GO:0000105">
    <property type="term" value="P:L-histidine biosynthetic process"/>
    <property type="evidence" value="ECO:0007669"/>
    <property type="project" value="UniProtKB-UniRule"/>
</dbReference>
<dbReference type="GO" id="GO:0000287">
    <property type="term" value="F:magnesium ion binding"/>
    <property type="evidence" value="ECO:0007669"/>
    <property type="project" value="UniProtKB-UniRule"/>
</dbReference>
<comment type="caution">
    <text evidence="13">The sequence shown here is derived from an EMBL/GenBank/DDBJ whole genome shotgun (WGS) entry which is preliminary data.</text>
</comment>
<dbReference type="Proteomes" id="UP000471298">
    <property type="component" value="Unassembled WGS sequence"/>
</dbReference>
<evidence type="ECO:0000256" key="6">
    <source>
        <dbReference type="ARBA" id="ARBA00008299"/>
    </source>
</evidence>
<feature type="binding site" evidence="11">
    <location>
        <position position="97"/>
    </location>
    <ligand>
        <name>Mg(2+)</name>
        <dbReference type="ChEBI" id="CHEBI:18420"/>
    </ligand>
</feature>
<evidence type="ECO:0000256" key="2">
    <source>
        <dbReference type="ARBA" id="ARBA00001460"/>
    </source>
</evidence>
<keyword evidence="7 11" id="KW-0963">Cytoplasm</keyword>
<dbReference type="GO" id="GO:0008270">
    <property type="term" value="F:zinc ion binding"/>
    <property type="evidence" value="ECO:0007669"/>
    <property type="project" value="UniProtKB-UniRule"/>
</dbReference>
<evidence type="ECO:0000256" key="1">
    <source>
        <dbReference type="ARBA" id="ARBA00000024"/>
    </source>
</evidence>
<dbReference type="PANTHER" id="PTHR42945:SF1">
    <property type="entry name" value="HISTIDINE BIOSYNTHESIS BIFUNCTIONAL PROTEIN HIS7"/>
    <property type="match status" value="1"/>
</dbReference>
<feature type="binding site" evidence="11">
    <location>
        <position position="118"/>
    </location>
    <ligand>
        <name>Zn(2+)</name>
        <dbReference type="ChEBI" id="CHEBI:29105"/>
        <note>ligand shared between dimeric partners</note>
    </ligand>
</feature>
<feature type="binding site" evidence="11">
    <location>
        <position position="95"/>
    </location>
    <ligand>
        <name>Mg(2+)</name>
        <dbReference type="ChEBI" id="CHEBI:18420"/>
    </ligand>
</feature>
<dbReference type="GO" id="GO:0004635">
    <property type="term" value="F:phosphoribosyl-AMP cyclohydrolase activity"/>
    <property type="evidence" value="ECO:0007669"/>
    <property type="project" value="UniProtKB-UniRule"/>
</dbReference>
<evidence type="ECO:0000256" key="9">
    <source>
        <dbReference type="ARBA" id="ARBA00022801"/>
    </source>
</evidence>
<dbReference type="InterPro" id="IPR026660">
    <property type="entry name" value="PRA-CH"/>
</dbReference>
<evidence type="ECO:0000256" key="7">
    <source>
        <dbReference type="ARBA" id="ARBA00022490"/>
    </source>
</evidence>
<dbReference type="GO" id="GO:0005737">
    <property type="term" value="C:cytoplasm"/>
    <property type="evidence" value="ECO:0007669"/>
    <property type="project" value="UniProtKB-SubCell"/>
</dbReference>
<dbReference type="NCBIfam" id="NF000768">
    <property type="entry name" value="PRK00051.1"/>
    <property type="match status" value="1"/>
</dbReference>
<feature type="binding site" evidence="11">
    <location>
        <position position="93"/>
    </location>
    <ligand>
        <name>Mg(2+)</name>
        <dbReference type="ChEBI" id="CHEBI:18420"/>
    </ligand>
</feature>
<comment type="pathway">
    <text evidence="3 11">Amino-acid biosynthesis; L-histidine biosynthesis; L-histidine from 5-phospho-alpha-D-ribose 1-diphosphate: step 3/9.</text>
</comment>
<gene>
    <name evidence="11 13" type="primary">hisI</name>
    <name evidence="13" type="ORF">GCU85_02290</name>
</gene>
<dbReference type="EMBL" id="WHNW01000002">
    <property type="protein sequence ID" value="MPV85564.1"/>
    <property type="molecule type" value="Genomic_DNA"/>
</dbReference>
<dbReference type="AlphaFoldDB" id="A0A6N7ERS4"/>
<comment type="catalytic activity">
    <reaction evidence="1 11">
        <text>1-(5-phospho-beta-D-ribosyl)-5'-AMP + H2O = 1-(5-phospho-beta-D-ribosyl)-5-[(5-phospho-beta-D-ribosylamino)methylideneamino]imidazole-4-carboxamide</text>
        <dbReference type="Rhea" id="RHEA:20049"/>
        <dbReference type="ChEBI" id="CHEBI:15377"/>
        <dbReference type="ChEBI" id="CHEBI:58435"/>
        <dbReference type="ChEBI" id="CHEBI:59457"/>
        <dbReference type="EC" id="3.5.4.19"/>
    </reaction>
</comment>